<dbReference type="Proteomes" id="UP000799777">
    <property type="component" value="Unassembled WGS sequence"/>
</dbReference>
<dbReference type="AlphaFoldDB" id="A0A9P4LGM1"/>
<gene>
    <name evidence="2" type="ORF">EK21DRAFT_44177</name>
</gene>
<feature type="transmembrane region" description="Helical" evidence="1">
    <location>
        <begin position="12"/>
        <end position="36"/>
    </location>
</feature>
<feature type="non-terminal residue" evidence="2">
    <location>
        <position position="1"/>
    </location>
</feature>
<name>A0A9P4LGM1_9PLEO</name>
<keyword evidence="3" id="KW-1185">Reference proteome</keyword>
<dbReference type="EMBL" id="ML978294">
    <property type="protein sequence ID" value="KAF2024483.1"/>
    <property type="molecule type" value="Genomic_DNA"/>
</dbReference>
<proteinExistence type="predicted"/>
<keyword evidence="1" id="KW-1133">Transmembrane helix</keyword>
<dbReference type="Pfam" id="PF15159">
    <property type="entry name" value="PIG-Y"/>
    <property type="match status" value="1"/>
</dbReference>
<accession>A0A9P4LGM1</accession>
<keyword evidence="1" id="KW-0812">Transmembrane</keyword>
<dbReference type="InterPro" id="IPR029164">
    <property type="entry name" value="PIG-Y"/>
</dbReference>
<dbReference type="OrthoDB" id="2157498at2759"/>
<sequence length="93" mass="10791">WDYSETEWWGWVIFIATWTVFVVVMGSCFGVWSWAWDVGETPYAPPDLEDDDTLPITGYYPALMVCTAVMSWVWVVVAWVGMKYFRHAKVVAD</sequence>
<reference evidence="2" key="1">
    <citation type="journal article" date="2020" name="Stud. Mycol.">
        <title>101 Dothideomycetes genomes: a test case for predicting lifestyles and emergence of pathogens.</title>
        <authorList>
            <person name="Haridas S."/>
            <person name="Albert R."/>
            <person name="Binder M."/>
            <person name="Bloem J."/>
            <person name="Labutti K."/>
            <person name="Salamov A."/>
            <person name="Andreopoulos B."/>
            <person name="Baker S."/>
            <person name="Barry K."/>
            <person name="Bills G."/>
            <person name="Bluhm B."/>
            <person name="Cannon C."/>
            <person name="Castanera R."/>
            <person name="Culley D."/>
            <person name="Daum C."/>
            <person name="Ezra D."/>
            <person name="Gonzalez J."/>
            <person name="Henrissat B."/>
            <person name="Kuo A."/>
            <person name="Liang C."/>
            <person name="Lipzen A."/>
            <person name="Lutzoni F."/>
            <person name="Magnuson J."/>
            <person name="Mondo S."/>
            <person name="Nolan M."/>
            <person name="Ohm R."/>
            <person name="Pangilinan J."/>
            <person name="Park H.-J."/>
            <person name="Ramirez L."/>
            <person name="Alfaro M."/>
            <person name="Sun H."/>
            <person name="Tritt A."/>
            <person name="Yoshinaga Y."/>
            <person name="Zwiers L.-H."/>
            <person name="Turgeon B."/>
            <person name="Goodwin S."/>
            <person name="Spatafora J."/>
            <person name="Crous P."/>
            <person name="Grigoriev I."/>
        </authorList>
    </citation>
    <scope>NUCLEOTIDE SEQUENCE</scope>
    <source>
        <strain evidence="2">CBS 110217</strain>
    </source>
</reference>
<feature type="non-terminal residue" evidence="2">
    <location>
        <position position="93"/>
    </location>
</feature>
<comment type="caution">
    <text evidence="2">The sequence shown here is derived from an EMBL/GenBank/DDBJ whole genome shotgun (WGS) entry which is preliminary data.</text>
</comment>
<evidence type="ECO:0000313" key="2">
    <source>
        <dbReference type="EMBL" id="KAF2024483.1"/>
    </source>
</evidence>
<protein>
    <submittedName>
        <fullName evidence="2">Uncharacterized protein</fullName>
    </submittedName>
</protein>
<evidence type="ECO:0000313" key="3">
    <source>
        <dbReference type="Proteomes" id="UP000799777"/>
    </source>
</evidence>
<keyword evidence="1" id="KW-0472">Membrane</keyword>
<feature type="transmembrane region" description="Helical" evidence="1">
    <location>
        <begin position="56"/>
        <end position="80"/>
    </location>
</feature>
<dbReference type="PANTHER" id="PTHR39400:SF1">
    <property type="entry name" value="PIG-P DOMAIN-CONTAINING PROTEIN"/>
    <property type="match status" value="1"/>
</dbReference>
<dbReference type="PANTHER" id="PTHR39400">
    <property type="entry name" value="YALI0E29227P"/>
    <property type="match status" value="1"/>
</dbReference>
<evidence type="ECO:0000256" key="1">
    <source>
        <dbReference type="SAM" id="Phobius"/>
    </source>
</evidence>
<organism evidence="2 3">
    <name type="scientific">Setomelanomma holmii</name>
    <dbReference type="NCBI Taxonomy" id="210430"/>
    <lineage>
        <taxon>Eukaryota</taxon>
        <taxon>Fungi</taxon>
        <taxon>Dikarya</taxon>
        <taxon>Ascomycota</taxon>
        <taxon>Pezizomycotina</taxon>
        <taxon>Dothideomycetes</taxon>
        <taxon>Pleosporomycetidae</taxon>
        <taxon>Pleosporales</taxon>
        <taxon>Pleosporineae</taxon>
        <taxon>Phaeosphaeriaceae</taxon>
        <taxon>Setomelanomma</taxon>
    </lineage>
</organism>